<dbReference type="Pfam" id="PF16187">
    <property type="entry name" value="Peptidase_M16_M"/>
    <property type="match status" value="1"/>
</dbReference>
<evidence type="ECO:0000259" key="3">
    <source>
        <dbReference type="Pfam" id="PF22456"/>
    </source>
</evidence>
<feature type="non-terminal residue" evidence="4">
    <location>
        <position position="1"/>
    </location>
</feature>
<evidence type="ECO:0000256" key="1">
    <source>
        <dbReference type="ARBA" id="ARBA00022723"/>
    </source>
</evidence>
<dbReference type="AlphaFoldDB" id="A0A352IVH8"/>
<dbReference type="Pfam" id="PF22456">
    <property type="entry name" value="PqqF-like_C_4"/>
    <property type="match status" value="1"/>
</dbReference>
<dbReference type="PANTHER" id="PTHR43690:SF18">
    <property type="entry name" value="INSULIN-DEGRADING ENZYME-RELATED"/>
    <property type="match status" value="1"/>
</dbReference>
<sequence>YIEKIRQKGISEQRFLEMQNLARIDFRFREQGNPLHEAMRLSRYLQDYPAEDVLRAPWLVERFAPEQYRDILDRLTPDNLLTFVLAPEPELENPNRTDWYEAAWARKPLDPATLRTQFLPELAAQLRLPPENPFVPEDLAMVPGKTMAQPTQLATIEGMDVWFARDTRFDTPKANVFVGLRTPATRASARSYVLTQLLVDAINANLNAWAYSASLAGLDYSVYPHLRGITVRVGGYNDKLHTLMNRILLQVAAPELTEQRFEIARQQLIDGLQNKAKDRPVEQTSEFIQTSLIEGAWPTDAKLRAAREVSFEELQSFSEALLSQVDPVMMAHGNLTEASTLNLARQIDAIVLGNSELVRVARSQVRQLPDNETLVSIDVDHPDTGYTLYMQGDNTSFEERARFRLLAQIISSPFYEEIRTTRQMGYIVYATPFEMLETPALGFVVQSPSASPAEIDQAVQEFSNSFEETLSALTAERLDREKQAVISKLLERDRQLGEISSRYWREIDRGMDTFDSRQQLANAIKQVGKPQLLETFKKAVLERKQALEVVTGGNGLEANRALGRLTELPPVPAS</sequence>
<feature type="domain" description="Peptidase M16 middle/third" evidence="2">
    <location>
        <begin position="26"/>
        <end position="305"/>
    </location>
</feature>
<reference evidence="4 5" key="1">
    <citation type="journal article" date="2018" name="Nat. Biotechnol.">
        <title>A standardized bacterial taxonomy based on genome phylogeny substantially revises the tree of life.</title>
        <authorList>
            <person name="Parks D.H."/>
            <person name="Chuvochina M."/>
            <person name="Waite D.W."/>
            <person name="Rinke C."/>
            <person name="Skarshewski A."/>
            <person name="Chaumeil P.A."/>
            <person name="Hugenholtz P."/>
        </authorList>
    </citation>
    <scope>NUCLEOTIDE SEQUENCE [LARGE SCALE GENOMIC DNA]</scope>
    <source>
        <strain evidence="4">UBA9380</strain>
    </source>
</reference>
<keyword evidence="1" id="KW-0479">Metal-binding</keyword>
<dbReference type="Gene3D" id="3.30.830.10">
    <property type="entry name" value="Metalloenzyme, LuxS/M16 peptidase-like"/>
    <property type="match status" value="3"/>
</dbReference>
<dbReference type="GO" id="GO:0046872">
    <property type="term" value="F:metal ion binding"/>
    <property type="evidence" value="ECO:0007669"/>
    <property type="project" value="UniProtKB-KW"/>
</dbReference>
<feature type="domain" description="Coenzyme PQQ synthesis protein F-like C-terminal lobe" evidence="3">
    <location>
        <begin position="405"/>
        <end position="504"/>
    </location>
</feature>
<dbReference type="InterPro" id="IPR011249">
    <property type="entry name" value="Metalloenz_LuxS/M16"/>
</dbReference>
<dbReference type="InterPro" id="IPR032632">
    <property type="entry name" value="Peptidase_M16_M"/>
</dbReference>
<name>A0A352IVH8_9GAMM</name>
<organism evidence="4 5">
    <name type="scientific">Marinobacter adhaerens</name>
    <dbReference type="NCBI Taxonomy" id="1033846"/>
    <lineage>
        <taxon>Bacteria</taxon>
        <taxon>Pseudomonadati</taxon>
        <taxon>Pseudomonadota</taxon>
        <taxon>Gammaproteobacteria</taxon>
        <taxon>Pseudomonadales</taxon>
        <taxon>Marinobacteraceae</taxon>
        <taxon>Marinobacter</taxon>
    </lineage>
</organism>
<dbReference type="InterPro" id="IPR054734">
    <property type="entry name" value="PqqF-like_C_4"/>
</dbReference>
<comment type="caution">
    <text evidence="4">The sequence shown here is derived from an EMBL/GenBank/DDBJ whole genome shotgun (WGS) entry which is preliminary data.</text>
</comment>
<dbReference type="EMBL" id="DNNA01000229">
    <property type="protein sequence ID" value="HBC35461.1"/>
    <property type="molecule type" value="Genomic_DNA"/>
</dbReference>
<gene>
    <name evidence="4" type="ORF">DC045_14350</name>
</gene>
<evidence type="ECO:0000313" key="4">
    <source>
        <dbReference type="EMBL" id="HBC35461.1"/>
    </source>
</evidence>
<dbReference type="SUPFAM" id="SSF63411">
    <property type="entry name" value="LuxS/MPP-like metallohydrolase"/>
    <property type="match status" value="3"/>
</dbReference>
<dbReference type="Proteomes" id="UP000263489">
    <property type="component" value="Unassembled WGS sequence"/>
</dbReference>
<dbReference type="InterPro" id="IPR050626">
    <property type="entry name" value="Peptidase_M16"/>
</dbReference>
<evidence type="ECO:0000313" key="5">
    <source>
        <dbReference type="Proteomes" id="UP000263489"/>
    </source>
</evidence>
<protein>
    <submittedName>
        <fullName evidence="4">Peptidase M16</fullName>
    </submittedName>
</protein>
<evidence type="ECO:0000259" key="2">
    <source>
        <dbReference type="Pfam" id="PF16187"/>
    </source>
</evidence>
<accession>A0A352IVH8</accession>
<dbReference type="PANTHER" id="PTHR43690">
    <property type="entry name" value="NARDILYSIN"/>
    <property type="match status" value="1"/>
</dbReference>
<proteinExistence type="predicted"/>